<accession>A0ABW6WF02</accession>
<dbReference type="Gene3D" id="3.40.50.150">
    <property type="entry name" value="Vaccinia Virus protein VP39"/>
    <property type="match status" value="1"/>
</dbReference>
<dbReference type="EMBL" id="JBIAZU010000003">
    <property type="protein sequence ID" value="MFF5291897.1"/>
    <property type="molecule type" value="Genomic_DNA"/>
</dbReference>
<evidence type="ECO:0000313" key="2">
    <source>
        <dbReference type="Proteomes" id="UP001602245"/>
    </source>
</evidence>
<protein>
    <submittedName>
        <fullName evidence="1">SAM-dependent methyltransferase</fullName>
        <ecNumber evidence="1">2.1.1.-</ecNumber>
    </submittedName>
</protein>
<dbReference type="InterPro" id="IPR006764">
    <property type="entry name" value="SAM_dep_MeTrfase_SAV2177_type"/>
</dbReference>
<dbReference type="InterPro" id="IPR029063">
    <property type="entry name" value="SAM-dependent_MTases_sf"/>
</dbReference>
<reference evidence="1 2" key="1">
    <citation type="submission" date="2024-10" db="EMBL/GenBank/DDBJ databases">
        <title>The Natural Products Discovery Center: Release of the First 8490 Sequenced Strains for Exploring Actinobacteria Biosynthetic Diversity.</title>
        <authorList>
            <person name="Kalkreuter E."/>
            <person name="Kautsar S.A."/>
            <person name="Yang D."/>
            <person name="Bader C.D."/>
            <person name="Teijaro C.N."/>
            <person name="Fluegel L."/>
            <person name="Davis C.M."/>
            <person name="Simpson J.R."/>
            <person name="Lauterbach L."/>
            <person name="Steele A.D."/>
            <person name="Gui C."/>
            <person name="Meng S."/>
            <person name="Li G."/>
            <person name="Viehrig K."/>
            <person name="Ye F."/>
            <person name="Su P."/>
            <person name="Kiefer A.F."/>
            <person name="Nichols A."/>
            <person name="Cepeda A.J."/>
            <person name="Yan W."/>
            <person name="Fan B."/>
            <person name="Jiang Y."/>
            <person name="Adhikari A."/>
            <person name="Zheng C.-J."/>
            <person name="Schuster L."/>
            <person name="Cowan T.M."/>
            <person name="Smanski M.J."/>
            <person name="Chevrette M.G."/>
            <person name="De Carvalho L.P.S."/>
            <person name="Shen B."/>
        </authorList>
    </citation>
    <scope>NUCLEOTIDE SEQUENCE [LARGE SCALE GENOMIC DNA]</scope>
    <source>
        <strain evidence="1 2">NPDC000087</strain>
    </source>
</reference>
<gene>
    <name evidence="1" type="ORF">ACFY35_20850</name>
</gene>
<name>A0ABW6WF02_9ACTN</name>
<comment type="caution">
    <text evidence="1">The sequence shown here is derived from an EMBL/GenBank/DDBJ whole genome shotgun (WGS) entry which is preliminary data.</text>
</comment>
<keyword evidence="1" id="KW-0489">Methyltransferase</keyword>
<dbReference type="Proteomes" id="UP001602245">
    <property type="component" value="Unassembled WGS sequence"/>
</dbReference>
<evidence type="ECO:0000313" key="1">
    <source>
        <dbReference type="EMBL" id="MFF5291897.1"/>
    </source>
</evidence>
<proteinExistence type="predicted"/>
<dbReference type="RefSeq" id="WP_020511760.1">
    <property type="nucleotide sequence ID" value="NZ_JBIAZU010000003.1"/>
</dbReference>
<dbReference type="EC" id="2.1.1.-" evidence="1"/>
<dbReference type="SUPFAM" id="SSF53335">
    <property type="entry name" value="S-adenosyl-L-methionine-dependent methyltransferases"/>
    <property type="match status" value="1"/>
</dbReference>
<dbReference type="GO" id="GO:0032259">
    <property type="term" value="P:methylation"/>
    <property type="evidence" value="ECO:0007669"/>
    <property type="project" value="UniProtKB-KW"/>
</dbReference>
<dbReference type="Pfam" id="PF04672">
    <property type="entry name" value="Methyltransf_19"/>
    <property type="match status" value="1"/>
</dbReference>
<dbReference type="PIRSF" id="PIRSF017393">
    <property type="entry name" value="MTase_SAV2177"/>
    <property type="match status" value="1"/>
</dbReference>
<dbReference type="GO" id="GO:0008168">
    <property type="term" value="F:methyltransferase activity"/>
    <property type="evidence" value="ECO:0007669"/>
    <property type="project" value="UniProtKB-KW"/>
</dbReference>
<sequence>MDDINSLNTGIPHPARRYNYWLGGKDNFEADRVSGVQIAQAIPWIPTAARANRAFLSRAVRFLVRKAGVRQFLDIGTGIPAPGNTHEVAQSIDPRARVVYVDNDPLVMSHLRALATGTPEGKTGYIHSDLLDPDEILREIGATLDLSQPVAVLLVAVLHFLTDDDAVHAAVGKLVAAMPPGSYLIISHAALDLVSDVEREALEKLTGPDGGNGPFKLRAGTEIAAFTDGMKLVEPGLVPIQIWRPEPDSPFGPDEQIGMYGVVAQKPS</sequence>
<keyword evidence="1" id="KW-0808">Transferase</keyword>
<keyword evidence="2" id="KW-1185">Reference proteome</keyword>
<organism evidence="1 2">
    <name type="scientific">Paractinoplanes globisporus</name>
    <dbReference type="NCBI Taxonomy" id="113565"/>
    <lineage>
        <taxon>Bacteria</taxon>
        <taxon>Bacillati</taxon>
        <taxon>Actinomycetota</taxon>
        <taxon>Actinomycetes</taxon>
        <taxon>Micromonosporales</taxon>
        <taxon>Micromonosporaceae</taxon>
        <taxon>Paractinoplanes</taxon>
    </lineage>
</organism>